<dbReference type="Pfam" id="PF03734">
    <property type="entry name" value="YkuD"/>
    <property type="match status" value="1"/>
</dbReference>
<keyword evidence="6 7" id="KW-0961">Cell wall biogenesis/degradation</keyword>
<dbReference type="InterPro" id="IPR052905">
    <property type="entry name" value="LD-transpeptidase_YkuD-like"/>
</dbReference>
<dbReference type="Proteomes" id="UP000666240">
    <property type="component" value="Unassembled WGS sequence"/>
</dbReference>
<feature type="signal peptide" evidence="9">
    <location>
        <begin position="1"/>
        <end position="29"/>
    </location>
</feature>
<dbReference type="RefSeq" id="WP_209335767.1">
    <property type="nucleotide sequence ID" value="NZ_JAGIYY010000004.1"/>
</dbReference>
<dbReference type="AlphaFoldDB" id="A0A8J7RJR1"/>
<keyword evidence="12" id="KW-1185">Reference proteome</keyword>
<comment type="similarity">
    <text evidence="2">Belongs to the YkuD family.</text>
</comment>
<evidence type="ECO:0000313" key="12">
    <source>
        <dbReference type="Proteomes" id="UP000666240"/>
    </source>
</evidence>
<dbReference type="GO" id="GO:0071555">
    <property type="term" value="P:cell wall organization"/>
    <property type="evidence" value="ECO:0007669"/>
    <property type="project" value="UniProtKB-UniRule"/>
</dbReference>
<comment type="caution">
    <text evidence="11">The sequence shown here is derived from an EMBL/GenBank/DDBJ whole genome shotgun (WGS) entry which is preliminary data.</text>
</comment>
<evidence type="ECO:0000256" key="9">
    <source>
        <dbReference type="SAM" id="SignalP"/>
    </source>
</evidence>
<comment type="pathway">
    <text evidence="1 7">Cell wall biogenesis; peptidoglycan biosynthesis.</text>
</comment>
<dbReference type="UniPathway" id="UPA00219"/>
<protein>
    <submittedName>
        <fullName evidence="11">L,D-transpeptidase family protein</fullName>
    </submittedName>
</protein>
<dbReference type="Gene3D" id="2.40.440.10">
    <property type="entry name" value="L,D-transpeptidase catalytic domain-like"/>
    <property type="match status" value="1"/>
</dbReference>
<evidence type="ECO:0000256" key="4">
    <source>
        <dbReference type="ARBA" id="ARBA00022960"/>
    </source>
</evidence>
<dbReference type="Pfam" id="PF20142">
    <property type="entry name" value="Scaffold"/>
    <property type="match status" value="1"/>
</dbReference>
<reference evidence="11" key="1">
    <citation type="submission" date="2021-03" db="EMBL/GenBank/DDBJ databases">
        <title>Genome sequencing and assembly of Tianweitania sediminis.</title>
        <authorList>
            <person name="Chhetri G."/>
        </authorList>
    </citation>
    <scope>NUCLEOTIDE SEQUENCE</scope>
    <source>
        <strain evidence="11">Z8</strain>
    </source>
</reference>
<dbReference type="InterPro" id="IPR036365">
    <property type="entry name" value="PGBD-like_sf"/>
</dbReference>
<evidence type="ECO:0000259" key="10">
    <source>
        <dbReference type="PROSITE" id="PS52029"/>
    </source>
</evidence>
<dbReference type="Pfam" id="PF01471">
    <property type="entry name" value="PG_binding_1"/>
    <property type="match status" value="1"/>
</dbReference>
<dbReference type="InterPro" id="IPR038063">
    <property type="entry name" value="Transpep_catalytic_dom"/>
</dbReference>
<name>A0A8J7RJR1_9HYPH</name>
<evidence type="ECO:0000256" key="1">
    <source>
        <dbReference type="ARBA" id="ARBA00004752"/>
    </source>
</evidence>
<dbReference type="GO" id="GO:0009252">
    <property type="term" value="P:peptidoglycan biosynthetic process"/>
    <property type="evidence" value="ECO:0007669"/>
    <property type="project" value="UniProtKB-UniPathway"/>
</dbReference>
<evidence type="ECO:0000256" key="5">
    <source>
        <dbReference type="ARBA" id="ARBA00022984"/>
    </source>
</evidence>
<evidence type="ECO:0000256" key="7">
    <source>
        <dbReference type="PROSITE-ProRule" id="PRU01373"/>
    </source>
</evidence>
<keyword evidence="4 7" id="KW-0133">Cell shape</keyword>
<evidence type="ECO:0000313" key="11">
    <source>
        <dbReference type="EMBL" id="MBP0439736.1"/>
    </source>
</evidence>
<organism evidence="11 12">
    <name type="scientific">Tianweitania sediminis</name>
    <dbReference type="NCBI Taxonomy" id="1502156"/>
    <lineage>
        <taxon>Bacteria</taxon>
        <taxon>Pseudomonadati</taxon>
        <taxon>Pseudomonadota</taxon>
        <taxon>Alphaproteobacteria</taxon>
        <taxon>Hyphomicrobiales</taxon>
        <taxon>Phyllobacteriaceae</taxon>
        <taxon>Tianweitania</taxon>
    </lineage>
</organism>
<keyword evidence="5 7" id="KW-0573">Peptidoglycan synthesis</keyword>
<dbReference type="GO" id="GO:0004180">
    <property type="term" value="F:carboxypeptidase activity"/>
    <property type="evidence" value="ECO:0007669"/>
    <property type="project" value="UniProtKB-ARBA"/>
</dbReference>
<dbReference type="PROSITE" id="PS52029">
    <property type="entry name" value="LD_TPASE"/>
    <property type="match status" value="1"/>
</dbReference>
<feature type="active site" description="Proton donor/acceptor" evidence="7">
    <location>
        <position position="543"/>
    </location>
</feature>
<gene>
    <name evidence="11" type="ORF">J5Y06_13830</name>
</gene>
<dbReference type="InterPro" id="IPR045380">
    <property type="entry name" value="LD_TPept_scaffold_dom"/>
</dbReference>
<dbReference type="InterPro" id="IPR036366">
    <property type="entry name" value="PGBDSf"/>
</dbReference>
<dbReference type="PANTHER" id="PTHR41533">
    <property type="entry name" value="L,D-TRANSPEPTIDASE HI_1667-RELATED"/>
    <property type="match status" value="1"/>
</dbReference>
<dbReference type="InterPro" id="IPR005490">
    <property type="entry name" value="LD_TPept_cat_dom"/>
</dbReference>
<dbReference type="SUPFAM" id="SSF47090">
    <property type="entry name" value="PGBD-like"/>
    <property type="match status" value="1"/>
</dbReference>
<accession>A0A8J7RJR1</accession>
<feature type="compositionally biased region" description="Low complexity" evidence="8">
    <location>
        <begin position="57"/>
        <end position="81"/>
    </location>
</feature>
<keyword evidence="9" id="KW-0732">Signal</keyword>
<dbReference type="InterPro" id="IPR002477">
    <property type="entry name" value="Peptidoglycan-bd-like"/>
</dbReference>
<feature type="chain" id="PRO_5035167227" evidence="9">
    <location>
        <begin position="30"/>
        <end position="645"/>
    </location>
</feature>
<feature type="region of interest" description="Disordered" evidence="8">
    <location>
        <begin position="57"/>
        <end position="84"/>
    </location>
</feature>
<evidence type="ECO:0000256" key="3">
    <source>
        <dbReference type="ARBA" id="ARBA00022679"/>
    </source>
</evidence>
<feature type="domain" description="L,D-TPase catalytic" evidence="10">
    <location>
        <begin position="412"/>
        <end position="583"/>
    </location>
</feature>
<dbReference type="CDD" id="cd16913">
    <property type="entry name" value="YkuD_like"/>
    <property type="match status" value="1"/>
</dbReference>
<evidence type="ECO:0000256" key="6">
    <source>
        <dbReference type="ARBA" id="ARBA00023316"/>
    </source>
</evidence>
<proteinExistence type="inferred from homology"/>
<evidence type="ECO:0000256" key="8">
    <source>
        <dbReference type="SAM" id="MobiDB-lite"/>
    </source>
</evidence>
<dbReference type="Gene3D" id="1.10.101.10">
    <property type="entry name" value="PGBD-like superfamily/PGBD"/>
    <property type="match status" value="1"/>
</dbReference>
<feature type="active site" description="Nucleophile" evidence="7">
    <location>
        <position position="562"/>
    </location>
</feature>
<dbReference type="GO" id="GO:0008360">
    <property type="term" value="P:regulation of cell shape"/>
    <property type="evidence" value="ECO:0007669"/>
    <property type="project" value="UniProtKB-UniRule"/>
</dbReference>
<dbReference type="EMBL" id="JAGIYY010000004">
    <property type="protein sequence ID" value="MBP0439736.1"/>
    <property type="molecule type" value="Genomic_DNA"/>
</dbReference>
<dbReference type="SUPFAM" id="SSF141523">
    <property type="entry name" value="L,D-transpeptidase catalytic domain-like"/>
    <property type="match status" value="1"/>
</dbReference>
<evidence type="ECO:0000256" key="2">
    <source>
        <dbReference type="ARBA" id="ARBA00005992"/>
    </source>
</evidence>
<keyword evidence="3" id="KW-0808">Transferase</keyword>
<dbReference type="PANTHER" id="PTHR41533:SF2">
    <property type="entry name" value="BLR7131 PROTEIN"/>
    <property type="match status" value="1"/>
</dbReference>
<sequence length="645" mass="69895">MRQFTVLKHSLAMAIVATTSLSTVSEASAQNFFGRLFNSNRNVQQDGPHAPVRRVQPAPQVKAPAATAPSAPVAAAPAARPKPAPIKKVSAPSYYTYRTPALVPINFARLLPTGSAEITGSIEPAAAESAFDRALDGLRDYQLTAEKEIAAAIEKHYAAHPDFIWVQDGSTHARAEAALAVLDDAASYGLEPGDYQVTRLSAAAEGEVSATTEAGLIRFEMALSARVLRYIRDAHAGRINPNLISGYHDFPDKPIDYAAALDSLTSGIDVKSYLETQHPQNAEYRALRSELKTLRAELPETAIRVDPKLLLKPGQSSSELPKMLSLIVQKSDAAYKAAHGAAIEANAGGEIYTPELVTAVKAAQEAHGLKADGVIGPRTVAVIAGMSKADKINKVEVALEQLRWHPSQLGDTLVLLNAASFQAIYRENGVDKLTMRTVVGSPATQTSFFYDEIERVEYNPYWGVPRSIIVNEMLPRLLNDPGYLDRAGYEVTDAKGQRIPSSAINWAAHGSNIPYNVRQTPSEANALGELKIMFPNKHAIYMHDTPQKSFFSRDARALSHGCVRLSDPRGMAAAVLGSDLAHVEAKLAKGHSSEKITRKIPVYVAYFTAWPNQAGQVSYVPDVYDRDEKVLTALRKTSDSRAPAM</sequence>
<dbReference type="GO" id="GO:0016740">
    <property type="term" value="F:transferase activity"/>
    <property type="evidence" value="ECO:0007669"/>
    <property type="project" value="UniProtKB-KW"/>
</dbReference>